<organism evidence="5 6">
    <name type="scientific">Trichobilharzia regenti</name>
    <name type="common">Nasal bird schistosome</name>
    <dbReference type="NCBI Taxonomy" id="157069"/>
    <lineage>
        <taxon>Eukaryota</taxon>
        <taxon>Metazoa</taxon>
        <taxon>Spiralia</taxon>
        <taxon>Lophotrochozoa</taxon>
        <taxon>Platyhelminthes</taxon>
        <taxon>Trematoda</taxon>
        <taxon>Digenea</taxon>
        <taxon>Strigeidida</taxon>
        <taxon>Schistosomatoidea</taxon>
        <taxon>Schistosomatidae</taxon>
        <taxon>Trichobilharzia</taxon>
    </lineage>
</organism>
<keyword evidence="2" id="KW-0539">Nucleus</keyword>
<evidence type="ECO:0000259" key="4">
    <source>
        <dbReference type="PROSITE" id="PS51138"/>
    </source>
</evidence>
<protein>
    <recommendedName>
        <fullName evidence="4">ENT domain-containing protein</fullName>
    </recommendedName>
</protein>
<evidence type="ECO:0000256" key="2">
    <source>
        <dbReference type="ARBA" id="ARBA00023242"/>
    </source>
</evidence>
<evidence type="ECO:0000256" key="1">
    <source>
        <dbReference type="ARBA" id="ARBA00004123"/>
    </source>
</evidence>
<dbReference type="SUPFAM" id="SSF158639">
    <property type="entry name" value="ENT-like"/>
    <property type="match status" value="1"/>
</dbReference>
<sequence>MSDVVVRTNEMSTFWPLLLDYDRRECLQILRRLELEAYSKIVAVLRAQGPLTEEKKKLLCKLQRLLSISIDRHKAEVRRALNDEELATISEAVCGKEVDEEWILEGKRISPIFQRPSPETIFLSQANKASFEQLVRNSRLPRPAETALPENLMKLIKLSEKNEVKPAVDKLLKFIEIETCVYKPKYSGTSLQRFRASQSSVISTSEALRPLSQVHGSKVIRAAIPGSNVGATYSPNLYYSPMINIATDGVPVNDQTNRTSVLQQNALVPSSSVVQFPSSGNNVIVLQKGFACKTFTPTSSIRIGQNIPVNTQTAVSGTFSTNSVAFPGRQFRIIGLPNATSAVCTASTIETQVYAQESHSSIQNNSNATSVTLSNQLPQIPHVGTIVEVDLDSDTYNEQNNYTDRNTVSNISNKIIPKTTLSSSDLQKITPVHRPVVSTSNATPANNNSNNNNRSGVHDTSRFCTQTSNDVTQLNIASVNKVDRLPAYSSELFSNLILCWSANTVRRRWLCLGIRNTCPNHLNRCDFTAPSSIDFDSLWL</sequence>
<dbReference type="Pfam" id="PF03735">
    <property type="entry name" value="ENT"/>
    <property type="match status" value="1"/>
</dbReference>
<comment type="subcellular location">
    <subcellularLocation>
        <location evidence="1">Nucleus</location>
    </subcellularLocation>
</comment>
<evidence type="ECO:0000256" key="3">
    <source>
        <dbReference type="SAM" id="MobiDB-lite"/>
    </source>
</evidence>
<feature type="domain" description="ENT" evidence="4">
    <location>
        <begin position="26"/>
        <end position="110"/>
    </location>
</feature>
<dbReference type="Gene3D" id="1.10.1240.40">
    <property type="entry name" value="ENT domain"/>
    <property type="match status" value="1"/>
</dbReference>
<dbReference type="PROSITE" id="PS51138">
    <property type="entry name" value="ENT"/>
    <property type="match status" value="1"/>
</dbReference>
<dbReference type="Proteomes" id="UP000050795">
    <property type="component" value="Unassembled WGS sequence"/>
</dbReference>
<dbReference type="GO" id="GO:0005654">
    <property type="term" value="C:nucleoplasm"/>
    <property type="evidence" value="ECO:0007669"/>
    <property type="project" value="TreeGrafter"/>
</dbReference>
<dbReference type="InterPro" id="IPR033482">
    <property type="entry name" value="EMSY"/>
</dbReference>
<evidence type="ECO:0000313" key="5">
    <source>
        <dbReference type="Proteomes" id="UP000050795"/>
    </source>
</evidence>
<name>A0AA85KAC3_TRIRE</name>
<dbReference type="GO" id="GO:0006355">
    <property type="term" value="P:regulation of DNA-templated transcription"/>
    <property type="evidence" value="ECO:0007669"/>
    <property type="project" value="InterPro"/>
</dbReference>
<feature type="compositionally biased region" description="Low complexity" evidence="3">
    <location>
        <begin position="438"/>
        <end position="453"/>
    </location>
</feature>
<dbReference type="InterPro" id="IPR036142">
    <property type="entry name" value="ENT_dom-like_sf"/>
</dbReference>
<accession>A0AA85KAC3</accession>
<keyword evidence="5" id="KW-1185">Reference proteome</keyword>
<evidence type="ECO:0000313" key="6">
    <source>
        <dbReference type="WBParaSite" id="TREG1_72960.1"/>
    </source>
</evidence>
<feature type="region of interest" description="Disordered" evidence="3">
    <location>
        <begin position="437"/>
        <end position="459"/>
    </location>
</feature>
<dbReference type="WBParaSite" id="TREG1_72960.1">
    <property type="protein sequence ID" value="TREG1_72960.1"/>
    <property type="gene ID" value="TREG1_72960"/>
</dbReference>
<reference evidence="6" key="2">
    <citation type="submission" date="2023-11" db="UniProtKB">
        <authorList>
            <consortium name="WormBaseParasite"/>
        </authorList>
    </citation>
    <scope>IDENTIFICATION</scope>
</reference>
<dbReference type="AlphaFoldDB" id="A0AA85KAC3"/>
<dbReference type="PANTHER" id="PTHR16500:SF3">
    <property type="entry name" value="BRCA2-INTERACTING TRANSCRIPTIONAL REPRESSOR EMSY"/>
    <property type="match status" value="1"/>
</dbReference>
<dbReference type="InterPro" id="IPR005491">
    <property type="entry name" value="ENT_dom"/>
</dbReference>
<proteinExistence type="predicted"/>
<reference evidence="5" key="1">
    <citation type="submission" date="2022-06" db="EMBL/GenBank/DDBJ databases">
        <authorList>
            <person name="Berger JAMES D."/>
            <person name="Berger JAMES D."/>
        </authorList>
    </citation>
    <scope>NUCLEOTIDE SEQUENCE [LARGE SCALE GENOMIC DNA]</scope>
</reference>
<dbReference type="PANTHER" id="PTHR16500">
    <property type="entry name" value="BRCA2-INTERACTING TRANSCRIPTIONAL REPRESSOR EMSY"/>
    <property type="match status" value="1"/>
</dbReference>
<dbReference type="SMART" id="SM01191">
    <property type="entry name" value="ENT"/>
    <property type="match status" value="1"/>
</dbReference>